<keyword evidence="3" id="KW-1185">Reference proteome</keyword>
<dbReference type="GO" id="GO:0016811">
    <property type="term" value="F:hydrolase activity, acting on carbon-nitrogen (but not peptide) bonds, in linear amides"/>
    <property type="evidence" value="ECO:0007669"/>
    <property type="project" value="TreeGrafter"/>
</dbReference>
<protein>
    <submittedName>
        <fullName evidence="2">LmbE family N-acetylglucosaminyl deacetylase</fullName>
    </submittedName>
</protein>
<evidence type="ECO:0000313" key="3">
    <source>
        <dbReference type="Proteomes" id="UP000225548"/>
    </source>
</evidence>
<dbReference type="InterPro" id="IPR003737">
    <property type="entry name" value="GlcNAc_PI_deacetylase-related"/>
</dbReference>
<dbReference type="Pfam" id="PF05401">
    <property type="entry name" value="NodS"/>
    <property type="match status" value="1"/>
</dbReference>
<dbReference type="EMBL" id="PDJG01000001">
    <property type="protein sequence ID" value="PFG34487.1"/>
    <property type="molecule type" value="Genomic_DNA"/>
</dbReference>
<dbReference type="InterPro" id="IPR024078">
    <property type="entry name" value="LmbE-like_dom_sf"/>
</dbReference>
<dbReference type="PANTHER" id="PTHR12993">
    <property type="entry name" value="N-ACETYLGLUCOSAMINYL-PHOSPHATIDYLINOSITOL DE-N-ACETYLASE-RELATED"/>
    <property type="match status" value="1"/>
</dbReference>
<evidence type="ECO:0000256" key="1">
    <source>
        <dbReference type="ARBA" id="ARBA00022833"/>
    </source>
</evidence>
<proteinExistence type="predicted"/>
<dbReference type="Pfam" id="PF02585">
    <property type="entry name" value="PIG-L"/>
    <property type="match status" value="1"/>
</dbReference>
<dbReference type="Proteomes" id="UP000225548">
    <property type="component" value="Unassembled WGS sequence"/>
</dbReference>
<accession>A0A2A9E604</accession>
<dbReference type="InterPro" id="IPR008715">
    <property type="entry name" value="SAM-MeTfrase_NodS-like"/>
</dbReference>
<dbReference type="SUPFAM" id="SSF53335">
    <property type="entry name" value="S-adenosyl-L-methionine-dependent methyltransferases"/>
    <property type="match status" value="1"/>
</dbReference>
<dbReference type="CDD" id="cd02440">
    <property type="entry name" value="AdoMet_MTases"/>
    <property type="match status" value="1"/>
</dbReference>
<gene>
    <name evidence="2" type="ORF">ATL42_2397</name>
</gene>
<dbReference type="PANTHER" id="PTHR12993:SF29">
    <property type="entry name" value="BLR3841 PROTEIN"/>
    <property type="match status" value="1"/>
</dbReference>
<dbReference type="Gene3D" id="3.40.50.150">
    <property type="entry name" value="Vaccinia Virus protein VP39"/>
    <property type="match status" value="1"/>
</dbReference>
<dbReference type="InterPro" id="IPR029063">
    <property type="entry name" value="SAM-dependent_MTases_sf"/>
</dbReference>
<dbReference type="SUPFAM" id="SSF102588">
    <property type="entry name" value="LmbE-like"/>
    <property type="match status" value="1"/>
</dbReference>
<dbReference type="GO" id="GO:0009312">
    <property type="term" value="P:oligosaccharide biosynthetic process"/>
    <property type="evidence" value="ECO:0007669"/>
    <property type="project" value="InterPro"/>
</dbReference>
<dbReference type="GO" id="GO:0016137">
    <property type="term" value="P:glycoside metabolic process"/>
    <property type="evidence" value="ECO:0007669"/>
    <property type="project" value="UniProtKB-ARBA"/>
</dbReference>
<dbReference type="AlphaFoldDB" id="A0A2A9E604"/>
<evidence type="ECO:0000313" key="2">
    <source>
        <dbReference type="EMBL" id="PFG34487.1"/>
    </source>
</evidence>
<dbReference type="Gene3D" id="3.40.50.10320">
    <property type="entry name" value="LmbE-like"/>
    <property type="match status" value="1"/>
</dbReference>
<comment type="caution">
    <text evidence="2">The sequence shown here is derived from an EMBL/GenBank/DDBJ whole genome shotgun (WGS) entry which is preliminary data.</text>
</comment>
<reference evidence="2 3" key="1">
    <citation type="submission" date="2017-10" db="EMBL/GenBank/DDBJ databases">
        <title>Sequencing the genomes of 1000 actinobacteria strains.</title>
        <authorList>
            <person name="Klenk H.-P."/>
        </authorList>
    </citation>
    <scope>NUCLEOTIDE SEQUENCE [LARGE SCALE GENOMIC DNA]</scope>
    <source>
        <strain evidence="2 3">DSM 18966</strain>
    </source>
</reference>
<organism evidence="2 3">
    <name type="scientific">Sanguibacter antarcticus</name>
    <dbReference type="NCBI Taxonomy" id="372484"/>
    <lineage>
        <taxon>Bacteria</taxon>
        <taxon>Bacillati</taxon>
        <taxon>Actinomycetota</taxon>
        <taxon>Actinomycetes</taxon>
        <taxon>Micrococcales</taxon>
        <taxon>Sanguibacteraceae</taxon>
        <taxon>Sanguibacter</taxon>
    </lineage>
</organism>
<sequence length="486" mass="51353">MVNEAGGASDGRAVFDHRDAGTSEALWASALHDAALPALDVEDVTHLVVLAAHPDDETLGAAGLVAHLSRRGVKVTVVVATDGDASHPGSPTHTPADLVRVRRAELLRALGTVAPGAAVHLLALPDGGLRENAHRLRDALGAVLDSARDSARDGAVGGVGGVGGVLLAAPWSGDRHRDHRAAGEVAREVAASRGVGLVEYPVWMWHWAAPDDAAVPWDRLAHLDLGGPERAAKAAALGEHASQTAPLSSAPGDEAMLGPEMLRHFDRPVEVFVVAQTQTQTRAQAPDRATLPQSFFDDFYTGRSDPWGFETRWYEERKRAVTLASLPRPRFGSGLEVGCSTGVLTAELAERCDTLVAVDIAAAPLEAARARVGDRATFLQLATPHEWPPGSFDLVVLSEVGYYYGPADLAALIDRVVASLTPDGVVVACHWRHPVAEYPASGDTVHAALESRTDLARLARHVEEDFLLDVLVRPPAVSVATRAGLA</sequence>
<dbReference type="GO" id="GO:0008757">
    <property type="term" value="F:S-adenosylmethionine-dependent methyltransferase activity"/>
    <property type="evidence" value="ECO:0007669"/>
    <property type="project" value="InterPro"/>
</dbReference>
<keyword evidence="1" id="KW-0862">Zinc</keyword>
<name>A0A2A9E604_9MICO</name>